<dbReference type="EC" id="2.7.10.2" evidence="5"/>
<dbReference type="EMBL" id="DXEK01000082">
    <property type="protein sequence ID" value="HIX76935.1"/>
    <property type="molecule type" value="Genomic_DNA"/>
</dbReference>
<dbReference type="NCBIfam" id="TIGR01007">
    <property type="entry name" value="eps_fam"/>
    <property type="match status" value="1"/>
</dbReference>
<comment type="caution">
    <text evidence="20">The sequence shown here is derived from an EMBL/GenBank/DDBJ whole genome shotgun (WGS) entry which is preliminary data.</text>
</comment>
<dbReference type="Proteomes" id="UP000886890">
    <property type="component" value="Unassembled WGS sequence"/>
</dbReference>
<evidence type="ECO:0000259" key="19">
    <source>
        <dbReference type="Pfam" id="PF13614"/>
    </source>
</evidence>
<keyword evidence="10" id="KW-0547">Nucleotide-binding</keyword>
<gene>
    <name evidence="20" type="ORF">H9734_04975</name>
</gene>
<evidence type="ECO:0000256" key="2">
    <source>
        <dbReference type="ARBA" id="ARBA00006683"/>
    </source>
</evidence>
<comment type="similarity">
    <text evidence="4">Belongs to the etk/wzc family.</text>
</comment>
<feature type="domain" description="Polysaccharide chain length determinant N-terminal" evidence="18">
    <location>
        <begin position="17"/>
        <end position="103"/>
    </location>
</feature>
<comment type="similarity">
    <text evidence="2">Belongs to the CpsC/CapA family.</text>
</comment>
<evidence type="ECO:0000256" key="7">
    <source>
        <dbReference type="ARBA" id="ARBA00022519"/>
    </source>
</evidence>
<dbReference type="Gene3D" id="3.40.50.300">
    <property type="entry name" value="P-loop containing nucleotide triphosphate hydrolases"/>
    <property type="match status" value="1"/>
</dbReference>
<dbReference type="CDD" id="cd05387">
    <property type="entry name" value="BY-kinase"/>
    <property type="match status" value="1"/>
</dbReference>
<evidence type="ECO:0000256" key="15">
    <source>
        <dbReference type="ARBA" id="ARBA00023137"/>
    </source>
</evidence>
<evidence type="ECO:0000256" key="9">
    <source>
        <dbReference type="ARBA" id="ARBA00022692"/>
    </source>
</evidence>
<evidence type="ECO:0000256" key="5">
    <source>
        <dbReference type="ARBA" id="ARBA00011903"/>
    </source>
</evidence>
<evidence type="ECO:0000256" key="8">
    <source>
        <dbReference type="ARBA" id="ARBA00022679"/>
    </source>
</evidence>
<dbReference type="SUPFAM" id="SSF52540">
    <property type="entry name" value="P-loop containing nucleoside triphosphate hydrolases"/>
    <property type="match status" value="1"/>
</dbReference>
<comment type="subcellular location">
    <subcellularLocation>
        <location evidence="1">Cell inner membrane</location>
        <topology evidence="1">Multi-pass membrane protein</topology>
    </subcellularLocation>
</comment>
<accession>A0A9D1XD06</accession>
<comment type="similarity">
    <text evidence="3">Belongs to the CpsD/CapB family.</text>
</comment>
<evidence type="ECO:0000256" key="12">
    <source>
        <dbReference type="ARBA" id="ARBA00022840"/>
    </source>
</evidence>
<keyword evidence="11 20" id="KW-0418">Kinase</keyword>
<keyword evidence="14 17" id="KW-0472">Membrane</keyword>
<keyword evidence="13 17" id="KW-1133">Transmembrane helix</keyword>
<dbReference type="GO" id="GO:0005886">
    <property type="term" value="C:plasma membrane"/>
    <property type="evidence" value="ECO:0007669"/>
    <property type="project" value="UniProtKB-SubCell"/>
</dbReference>
<dbReference type="PANTHER" id="PTHR32309">
    <property type="entry name" value="TYROSINE-PROTEIN KINASE"/>
    <property type="match status" value="1"/>
</dbReference>
<keyword evidence="12" id="KW-0067">ATP-binding</keyword>
<dbReference type="GO" id="GO:0004715">
    <property type="term" value="F:non-membrane spanning protein tyrosine kinase activity"/>
    <property type="evidence" value="ECO:0007669"/>
    <property type="project" value="UniProtKB-EC"/>
</dbReference>
<dbReference type="InterPro" id="IPR003856">
    <property type="entry name" value="LPS_length_determ_N"/>
</dbReference>
<dbReference type="InterPro" id="IPR005702">
    <property type="entry name" value="Wzc-like_C"/>
</dbReference>
<proteinExistence type="inferred from homology"/>
<evidence type="ECO:0000313" key="20">
    <source>
        <dbReference type="EMBL" id="HIX76935.1"/>
    </source>
</evidence>
<evidence type="ECO:0000313" key="21">
    <source>
        <dbReference type="Proteomes" id="UP000886890"/>
    </source>
</evidence>
<organism evidence="20 21">
    <name type="scientific">Candidatus Fusicatenibacter merdavium</name>
    <dbReference type="NCBI Taxonomy" id="2838600"/>
    <lineage>
        <taxon>Bacteria</taxon>
        <taxon>Bacillati</taxon>
        <taxon>Bacillota</taxon>
        <taxon>Clostridia</taxon>
        <taxon>Lachnospirales</taxon>
        <taxon>Lachnospiraceae</taxon>
        <taxon>Fusicatenibacter</taxon>
    </lineage>
</organism>
<evidence type="ECO:0000256" key="4">
    <source>
        <dbReference type="ARBA" id="ARBA00008883"/>
    </source>
</evidence>
<dbReference type="PANTHER" id="PTHR32309:SF13">
    <property type="entry name" value="FERRIC ENTEROBACTIN TRANSPORT PROTEIN FEPE"/>
    <property type="match status" value="1"/>
</dbReference>
<keyword evidence="6" id="KW-1003">Cell membrane</keyword>
<evidence type="ECO:0000256" key="1">
    <source>
        <dbReference type="ARBA" id="ARBA00004429"/>
    </source>
</evidence>
<dbReference type="InterPro" id="IPR050445">
    <property type="entry name" value="Bact_polysacc_biosynth/exp"/>
</dbReference>
<reference evidence="20" key="2">
    <citation type="submission" date="2021-04" db="EMBL/GenBank/DDBJ databases">
        <authorList>
            <person name="Gilroy R."/>
        </authorList>
    </citation>
    <scope>NUCLEOTIDE SEQUENCE</scope>
    <source>
        <strain evidence="20">CHK183-1962</strain>
    </source>
</reference>
<dbReference type="InterPro" id="IPR027417">
    <property type="entry name" value="P-loop_NTPase"/>
</dbReference>
<dbReference type="GO" id="GO:0005524">
    <property type="term" value="F:ATP binding"/>
    <property type="evidence" value="ECO:0007669"/>
    <property type="project" value="UniProtKB-KW"/>
</dbReference>
<evidence type="ECO:0000256" key="14">
    <source>
        <dbReference type="ARBA" id="ARBA00023136"/>
    </source>
</evidence>
<feature type="transmembrane region" description="Helical" evidence="17">
    <location>
        <begin position="180"/>
        <end position="202"/>
    </location>
</feature>
<evidence type="ECO:0000256" key="11">
    <source>
        <dbReference type="ARBA" id="ARBA00022777"/>
    </source>
</evidence>
<keyword evidence="15" id="KW-0829">Tyrosine-protein kinase</keyword>
<evidence type="ECO:0000256" key="6">
    <source>
        <dbReference type="ARBA" id="ARBA00022475"/>
    </source>
</evidence>
<keyword evidence="7" id="KW-0997">Cell inner membrane</keyword>
<comment type="catalytic activity">
    <reaction evidence="16">
        <text>L-tyrosyl-[protein] + ATP = O-phospho-L-tyrosyl-[protein] + ADP + H(+)</text>
        <dbReference type="Rhea" id="RHEA:10596"/>
        <dbReference type="Rhea" id="RHEA-COMP:10136"/>
        <dbReference type="Rhea" id="RHEA-COMP:20101"/>
        <dbReference type="ChEBI" id="CHEBI:15378"/>
        <dbReference type="ChEBI" id="CHEBI:30616"/>
        <dbReference type="ChEBI" id="CHEBI:46858"/>
        <dbReference type="ChEBI" id="CHEBI:61978"/>
        <dbReference type="ChEBI" id="CHEBI:456216"/>
        <dbReference type="EC" id="2.7.10.2"/>
    </reaction>
</comment>
<dbReference type="InterPro" id="IPR025669">
    <property type="entry name" value="AAA_dom"/>
</dbReference>
<keyword evidence="9 17" id="KW-0812">Transmembrane</keyword>
<evidence type="ECO:0000259" key="18">
    <source>
        <dbReference type="Pfam" id="PF02706"/>
    </source>
</evidence>
<protein>
    <recommendedName>
        <fullName evidence="5">non-specific protein-tyrosine kinase</fullName>
        <ecNumber evidence="5">2.7.10.2</ecNumber>
    </recommendedName>
</protein>
<reference evidence="20" key="1">
    <citation type="journal article" date="2021" name="PeerJ">
        <title>Extensive microbial diversity within the chicken gut microbiome revealed by metagenomics and culture.</title>
        <authorList>
            <person name="Gilroy R."/>
            <person name="Ravi A."/>
            <person name="Getino M."/>
            <person name="Pursley I."/>
            <person name="Horton D.L."/>
            <person name="Alikhan N.F."/>
            <person name="Baker D."/>
            <person name="Gharbi K."/>
            <person name="Hall N."/>
            <person name="Watson M."/>
            <person name="Adriaenssens E.M."/>
            <person name="Foster-Nyarko E."/>
            <person name="Jarju S."/>
            <person name="Secka A."/>
            <person name="Antonio M."/>
            <person name="Oren A."/>
            <person name="Chaudhuri R.R."/>
            <person name="La Ragione R."/>
            <person name="Hildebrand F."/>
            <person name="Pallen M.J."/>
        </authorList>
    </citation>
    <scope>NUCLEOTIDE SEQUENCE</scope>
    <source>
        <strain evidence="20">CHK183-1962</strain>
    </source>
</reference>
<keyword evidence="8" id="KW-0808">Transferase</keyword>
<dbReference type="AlphaFoldDB" id="A0A9D1XD06"/>
<evidence type="ECO:0000256" key="3">
    <source>
        <dbReference type="ARBA" id="ARBA00007316"/>
    </source>
</evidence>
<evidence type="ECO:0000256" key="17">
    <source>
        <dbReference type="SAM" id="Phobius"/>
    </source>
</evidence>
<sequence>MREYENKYINSEKTAWDLRSILSDLAGSWWMILLVALSASLLTYSVISFTHEDRYTVSTTFTVSQGGGESNAVTNLSAAYEMAQKFSVILDNNILKKTVMEELGLDSFPATMNASIVQESNLMQLSVTADSPQHAYLILESVLRNYPTLSDYIIPNVVLQTLEQPQISGSPSNQLPVRQYMIYAFLAAAAVVAALIAVFSHLRDTVKNEQEFNQKVDAYLLGTIYHEKKKRKSSMLITNPVRSFRYVEAYRMAASRIRGRMERKHAQILLVTSVAENEGKSTTASNLALALAQEQKKVLLVDCDFRRPALHKIFDVKDREMKDFSLVLQGKEKASGTFEKVQNLQLYTAFSKHSIENPSELISNGRLERLLRSCCKKMDYIILDSPPMGLAVDAEELIQIADAAVLSVRQDAVLTQDINDAIDALNQKEEKVIGCIFSNVYPPIGERLRQGAYGYEGYGKYSKADR</sequence>
<feature type="domain" description="AAA" evidence="19">
    <location>
        <begin position="279"/>
        <end position="423"/>
    </location>
</feature>
<evidence type="ECO:0000256" key="13">
    <source>
        <dbReference type="ARBA" id="ARBA00022989"/>
    </source>
</evidence>
<feature type="transmembrane region" description="Helical" evidence="17">
    <location>
        <begin position="28"/>
        <end position="47"/>
    </location>
</feature>
<evidence type="ECO:0000256" key="16">
    <source>
        <dbReference type="ARBA" id="ARBA00051245"/>
    </source>
</evidence>
<dbReference type="Pfam" id="PF13614">
    <property type="entry name" value="AAA_31"/>
    <property type="match status" value="1"/>
</dbReference>
<dbReference type="Pfam" id="PF02706">
    <property type="entry name" value="Wzz"/>
    <property type="match status" value="1"/>
</dbReference>
<evidence type="ECO:0000256" key="10">
    <source>
        <dbReference type="ARBA" id="ARBA00022741"/>
    </source>
</evidence>
<name>A0A9D1XD06_9FIRM</name>